<dbReference type="GO" id="GO:0003677">
    <property type="term" value="F:DNA binding"/>
    <property type="evidence" value="ECO:0007669"/>
    <property type="project" value="UniProtKB-KW"/>
</dbReference>
<dbReference type="GO" id="GO:0032259">
    <property type="term" value="P:methylation"/>
    <property type="evidence" value="ECO:0007669"/>
    <property type="project" value="UniProtKB-KW"/>
</dbReference>
<feature type="domain" description="DNA methylase N-4/N-6" evidence="9">
    <location>
        <begin position="54"/>
        <end position="281"/>
    </location>
</feature>
<comment type="caution">
    <text evidence="10">The sequence shown here is derived from an EMBL/GenBank/DDBJ whole genome shotgun (WGS) entry which is preliminary data.</text>
</comment>
<sequence length="294" mass="33327">MKNPFIQKWCPEDSVHSGTNIEKSVLDIHLKKWINTVQHMDCVEGMKKLPDNSIDMVVTSPPYDGIRVYHGFKVDLSNVGKEIYRILKDGGVAIMVIQDQTVNFAKTLTSFRTIIDWCDNAGFRLFECCLYRKYGTDGAWYTKRFRVDHEYIPIFLKGKRPLYFNKDPLKIPSKHGGKTMTGGATRCTNGKTLASRPITINPMKCRGTIWEYLTCGDGDKLKHMHPATFPDKLPYDAIQCFCPPDGIVMDPFMGSGSTAVAAKKLNRNFIGFEISKEYCDLTGARLKKIGEYLL</sequence>
<keyword evidence="3 10" id="KW-0808">Transferase</keyword>
<comment type="similarity">
    <text evidence="1">Belongs to the N(4)/N(6)-methyltransferase family. N(4) subfamily.</text>
</comment>
<evidence type="ECO:0000256" key="4">
    <source>
        <dbReference type="ARBA" id="ARBA00022691"/>
    </source>
</evidence>
<dbReference type="InterPro" id="IPR001091">
    <property type="entry name" value="RM_Methyltransferase"/>
</dbReference>
<dbReference type="Proteomes" id="UP000229227">
    <property type="component" value="Unassembled WGS sequence"/>
</dbReference>
<dbReference type="PROSITE" id="PS00093">
    <property type="entry name" value="N4_MTASE"/>
    <property type="match status" value="1"/>
</dbReference>
<evidence type="ECO:0000256" key="7">
    <source>
        <dbReference type="ARBA" id="ARBA00049120"/>
    </source>
</evidence>
<evidence type="ECO:0000256" key="1">
    <source>
        <dbReference type="ARBA" id="ARBA00010203"/>
    </source>
</evidence>
<keyword evidence="2 10" id="KW-0489">Methyltransferase</keyword>
<evidence type="ECO:0000313" key="11">
    <source>
        <dbReference type="Proteomes" id="UP000229227"/>
    </source>
</evidence>
<dbReference type="SUPFAM" id="SSF53335">
    <property type="entry name" value="S-adenosyl-L-methionine-dependent methyltransferases"/>
    <property type="match status" value="1"/>
</dbReference>
<dbReference type="InterPro" id="IPR017985">
    <property type="entry name" value="MeTrfase_CN4_CS"/>
</dbReference>
<dbReference type="GO" id="GO:0005737">
    <property type="term" value="C:cytoplasm"/>
    <property type="evidence" value="ECO:0007669"/>
    <property type="project" value="TreeGrafter"/>
</dbReference>
<reference evidence="11" key="1">
    <citation type="submission" date="2017-09" db="EMBL/GenBank/DDBJ databases">
        <title>Depth-based differentiation of microbial function through sediment-hosted aquifers and enrichment of novel symbionts in the deep terrestrial subsurface.</title>
        <authorList>
            <person name="Probst A.J."/>
            <person name="Ladd B."/>
            <person name="Jarett J.K."/>
            <person name="Geller-Mcgrath D.E."/>
            <person name="Sieber C.M.K."/>
            <person name="Emerson J.B."/>
            <person name="Anantharaman K."/>
            <person name="Thomas B.C."/>
            <person name="Malmstrom R."/>
            <person name="Stieglmeier M."/>
            <person name="Klingl A."/>
            <person name="Woyke T."/>
            <person name="Ryan C.M."/>
            <person name="Banfield J.F."/>
        </authorList>
    </citation>
    <scope>NUCLEOTIDE SEQUENCE [LARGE SCALE GENOMIC DNA]</scope>
</reference>
<proteinExistence type="inferred from homology"/>
<dbReference type="EC" id="2.1.1.-" evidence="8"/>
<dbReference type="InterPro" id="IPR029063">
    <property type="entry name" value="SAM-dependent_MTases_sf"/>
</dbReference>
<evidence type="ECO:0000259" key="9">
    <source>
        <dbReference type="Pfam" id="PF01555"/>
    </source>
</evidence>
<dbReference type="PANTHER" id="PTHR13370:SF3">
    <property type="entry name" value="TRNA (GUANINE(10)-N2)-METHYLTRANSFERASE HOMOLOG"/>
    <property type="match status" value="1"/>
</dbReference>
<dbReference type="Pfam" id="PF01555">
    <property type="entry name" value="N6_N4_Mtase"/>
    <property type="match status" value="1"/>
</dbReference>
<evidence type="ECO:0000256" key="2">
    <source>
        <dbReference type="ARBA" id="ARBA00022603"/>
    </source>
</evidence>
<comment type="catalytic activity">
    <reaction evidence="7">
        <text>a 2'-deoxycytidine in DNA + S-adenosyl-L-methionine = an N(4)-methyl-2'-deoxycytidine in DNA + S-adenosyl-L-homocysteine + H(+)</text>
        <dbReference type="Rhea" id="RHEA:16857"/>
        <dbReference type="Rhea" id="RHEA-COMP:11369"/>
        <dbReference type="Rhea" id="RHEA-COMP:13674"/>
        <dbReference type="ChEBI" id="CHEBI:15378"/>
        <dbReference type="ChEBI" id="CHEBI:57856"/>
        <dbReference type="ChEBI" id="CHEBI:59789"/>
        <dbReference type="ChEBI" id="CHEBI:85452"/>
        <dbReference type="ChEBI" id="CHEBI:137933"/>
        <dbReference type="EC" id="2.1.1.113"/>
    </reaction>
</comment>
<evidence type="ECO:0000313" key="10">
    <source>
        <dbReference type="EMBL" id="PIU51992.1"/>
    </source>
</evidence>
<dbReference type="InterPro" id="IPR002941">
    <property type="entry name" value="DNA_methylase_N4/N6"/>
</dbReference>
<keyword evidence="4" id="KW-0949">S-adenosyl-L-methionine</keyword>
<name>A0A2M6ZHY4_9BACT</name>
<dbReference type="GO" id="GO:0009307">
    <property type="term" value="P:DNA restriction-modification system"/>
    <property type="evidence" value="ECO:0007669"/>
    <property type="project" value="UniProtKB-KW"/>
</dbReference>
<dbReference type="PRINTS" id="PR00508">
    <property type="entry name" value="S21N4MTFRASE"/>
</dbReference>
<dbReference type="EMBL" id="PEWN01000025">
    <property type="protein sequence ID" value="PIU51992.1"/>
    <property type="molecule type" value="Genomic_DNA"/>
</dbReference>
<dbReference type="PANTHER" id="PTHR13370">
    <property type="entry name" value="RNA METHYLASE-RELATED"/>
    <property type="match status" value="1"/>
</dbReference>
<dbReference type="AlphaFoldDB" id="A0A2M6ZHY4"/>
<organism evidence="10 11">
    <name type="scientific">Candidatus Desantisbacteria bacterium CG07_land_8_20_14_0_80_39_15</name>
    <dbReference type="NCBI Taxonomy" id="1974549"/>
    <lineage>
        <taxon>Bacteria</taxon>
        <taxon>Candidatus Desantisiibacteriota</taxon>
    </lineage>
</organism>
<protein>
    <recommendedName>
        <fullName evidence="8">Methyltransferase</fullName>
        <ecNumber evidence="8">2.1.1.-</ecNumber>
    </recommendedName>
</protein>
<accession>A0A2M6ZHY4</accession>
<dbReference type="GO" id="GO:0008170">
    <property type="term" value="F:N-methyltransferase activity"/>
    <property type="evidence" value="ECO:0007669"/>
    <property type="project" value="InterPro"/>
</dbReference>
<evidence type="ECO:0000256" key="6">
    <source>
        <dbReference type="ARBA" id="ARBA00023125"/>
    </source>
</evidence>
<evidence type="ECO:0000256" key="3">
    <source>
        <dbReference type="ARBA" id="ARBA00022679"/>
    </source>
</evidence>
<gene>
    <name evidence="10" type="ORF">COS91_01520</name>
</gene>
<keyword evidence="6" id="KW-0238">DNA-binding</keyword>
<evidence type="ECO:0000256" key="8">
    <source>
        <dbReference type="RuleBase" id="RU362026"/>
    </source>
</evidence>
<evidence type="ECO:0000256" key="5">
    <source>
        <dbReference type="ARBA" id="ARBA00022747"/>
    </source>
</evidence>
<keyword evidence="5" id="KW-0680">Restriction system</keyword>
<dbReference type="GO" id="GO:0015667">
    <property type="term" value="F:site-specific DNA-methyltransferase (cytosine-N4-specific) activity"/>
    <property type="evidence" value="ECO:0007669"/>
    <property type="project" value="UniProtKB-EC"/>
</dbReference>
<dbReference type="Gene3D" id="3.40.50.150">
    <property type="entry name" value="Vaccinia Virus protein VP39"/>
    <property type="match status" value="1"/>
</dbReference>